<proteinExistence type="predicted"/>
<dbReference type="InterPro" id="IPR026444">
    <property type="entry name" value="Secre_tail"/>
</dbReference>
<dbReference type="NCBIfam" id="TIGR04183">
    <property type="entry name" value="Por_Secre_tail"/>
    <property type="match status" value="1"/>
</dbReference>
<evidence type="ECO:0000259" key="1">
    <source>
        <dbReference type="Pfam" id="PF18962"/>
    </source>
</evidence>
<gene>
    <name evidence="2" type="ORF">VRU48_08010</name>
</gene>
<keyword evidence="3" id="KW-1185">Reference proteome</keyword>
<dbReference type="Proteomes" id="UP001336835">
    <property type="component" value="Unassembled WGS sequence"/>
</dbReference>
<evidence type="ECO:0000313" key="3">
    <source>
        <dbReference type="Proteomes" id="UP001336835"/>
    </source>
</evidence>
<dbReference type="EMBL" id="JAZDQT010000001">
    <property type="protein sequence ID" value="MEE1945047.1"/>
    <property type="molecule type" value="Genomic_DNA"/>
</dbReference>
<protein>
    <submittedName>
        <fullName evidence="2">T9SS type A sorting domain-containing protein</fullName>
    </submittedName>
</protein>
<sequence>MKKLYQIILLFVGLIVMDTKVQAQSSGVLPYLGVAQVNADSLTTEGFLSADLNNESSWEYNPFGVFQVINFTNYPNPAATSTTIAYQLTDRANVSLRVIDLAGKQLAVLISKQAQDAGKKEFFWELSKNNITSGMYILVLQVDNKNYSRKIIVQ</sequence>
<feature type="domain" description="Secretion system C-terminal sorting" evidence="1">
    <location>
        <begin position="74"/>
        <end position="153"/>
    </location>
</feature>
<reference evidence="2 3" key="1">
    <citation type="submission" date="2024-01" db="EMBL/GenBank/DDBJ databases">
        <title>Pedobacter sp. nov., isolated from fresh soil.</title>
        <authorList>
            <person name="Le N.T.T."/>
        </authorList>
    </citation>
    <scope>NUCLEOTIDE SEQUENCE [LARGE SCALE GENOMIC DNA]</scope>
    <source>
        <strain evidence="2 3">KR3-3</strain>
    </source>
</reference>
<accession>A0ABU7I6F5</accession>
<organism evidence="2 3">
    <name type="scientific">Pedobacter albus</name>
    <dbReference type="NCBI Taxonomy" id="3113905"/>
    <lineage>
        <taxon>Bacteria</taxon>
        <taxon>Pseudomonadati</taxon>
        <taxon>Bacteroidota</taxon>
        <taxon>Sphingobacteriia</taxon>
        <taxon>Sphingobacteriales</taxon>
        <taxon>Sphingobacteriaceae</taxon>
        <taxon>Pedobacter</taxon>
    </lineage>
</organism>
<comment type="caution">
    <text evidence="2">The sequence shown here is derived from an EMBL/GenBank/DDBJ whole genome shotgun (WGS) entry which is preliminary data.</text>
</comment>
<evidence type="ECO:0000313" key="2">
    <source>
        <dbReference type="EMBL" id="MEE1945047.1"/>
    </source>
</evidence>
<name>A0ABU7I6F5_9SPHI</name>
<dbReference type="Pfam" id="PF18962">
    <property type="entry name" value="Por_Secre_tail"/>
    <property type="match status" value="1"/>
</dbReference>
<dbReference type="RefSeq" id="WP_330107401.1">
    <property type="nucleotide sequence ID" value="NZ_JAZDQT010000001.1"/>
</dbReference>
<dbReference type="Gene3D" id="2.60.40.4070">
    <property type="match status" value="1"/>
</dbReference>